<feature type="transmembrane region" description="Helical" evidence="1">
    <location>
        <begin position="20"/>
        <end position="40"/>
    </location>
</feature>
<feature type="transmembrane region" description="Helical" evidence="1">
    <location>
        <begin position="80"/>
        <end position="103"/>
    </location>
</feature>
<proteinExistence type="predicted"/>
<reference evidence="3" key="1">
    <citation type="submission" date="2016-08" db="EMBL/GenBank/DDBJ databases">
        <title>Discovery of first anaerobic lithoheterotrophic haloarchae widely represented in hypersaline habitats.</title>
        <authorList>
            <person name="Sorokin D.Y."/>
            <person name="Kublanov I.V."/>
            <person name="Roman P."/>
            <person name="Sinninghe Damste J.S."/>
            <person name="Golyshin P.N."/>
            <person name="Rojo D."/>
            <person name="Ciordia S."/>
            <person name="Mena Md.C."/>
            <person name="Ferrer M."/>
            <person name="Smedile F."/>
            <person name="Messina E."/>
            <person name="La Cono V."/>
            <person name="Yakimov M.M."/>
        </authorList>
    </citation>
    <scope>NUCLEOTIDE SEQUENCE [LARGE SCALE GENOMIC DNA]</scope>
    <source>
        <strain evidence="3">HSR6</strain>
    </source>
</reference>
<name>A0A1J1ADL8_9EURY</name>
<dbReference type="AlphaFoldDB" id="A0A1J1ADL8"/>
<sequence>MPVAGISACTVAPITLIEALFAAFSGTLALAGLSVVALAIQAYADVRQAAMLHLSIGFVLIVAAALGTTISTFLGDYSQVVGLLTVNYAITTVGFLFVMYSIVSRN</sequence>
<dbReference type="InterPro" id="IPR055943">
    <property type="entry name" value="DUF7521"/>
</dbReference>
<evidence type="ECO:0000313" key="2">
    <source>
        <dbReference type="EMBL" id="APE95875.1"/>
    </source>
</evidence>
<keyword evidence="1" id="KW-0812">Transmembrane</keyword>
<dbReference type="Pfam" id="PF24365">
    <property type="entry name" value="DUF7521"/>
    <property type="match status" value="1"/>
</dbReference>
<evidence type="ECO:0000256" key="1">
    <source>
        <dbReference type="SAM" id="Phobius"/>
    </source>
</evidence>
<dbReference type="Proteomes" id="UP000186165">
    <property type="component" value="Chromosome"/>
</dbReference>
<accession>A0A1J1ADL8</accession>
<dbReference type="EMBL" id="CP016804">
    <property type="protein sequence ID" value="APE95875.1"/>
    <property type="molecule type" value="Genomic_DNA"/>
</dbReference>
<gene>
    <name evidence="2" type="ORF">HSR6_1432</name>
</gene>
<dbReference type="KEGG" id="hhsr:HSR6_1432"/>
<feature type="transmembrane region" description="Helical" evidence="1">
    <location>
        <begin position="52"/>
        <end position="74"/>
    </location>
</feature>
<keyword evidence="3" id="KW-1185">Reference proteome</keyword>
<protein>
    <submittedName>
        <fullName evidence="2">Uncharacterized protein</fullName>
    </submittedName>
</protein>
<organism evidence="2 3">
    <name type="scientific">Halodesulfurarchaeum formicicum</name>
    <dbReference type="NCBI Taxonomy" id="1873524"/>
    <lineage>
        <taxon>Archaea</taxon>
        <taxon>Methanobacteriati</taxon>
        <taxon>Methanobacteriota</taxon>
        <taxon>Stenosarchaea group</taxon>
        <taxon>Halobacteria</taxon>
        <taxon>Halobacteriales</taxon>
        <taxon>Halobacteriaceae</taxon>
        <taxon>Halodesulfurarchaeum</taxon>
    </lineage>
</organism>
<keyword evidence="1" id="KW-0472">Membrane</keyword>
<keyword evidence="1" id="KW-1133">Transmembrane helix</keyword>
<evidence type="ECO:0000313" key="3">
    <source>
        <dbReference type="Proteomes" id="UP000186165"/>
    </source>
</evidence>